<dbReference type="AlphaFoldDB" id="A0A1M7G0F9"/>
<protein>
    <submittedName>
        <fullName evidence="5">Branched-chain amino acid transport system substrate-binding protein</fullName>
    </submittedName>
</protein>
<feature type="signal peptide" evidence="3">
    <location>
        <begin position="1"/>
        <end position="22"/>
    </location>
</feature>
<organism evidence="5 6">
    <name type="scientific">Bradyrhizobium lablabi</name>
    <dbReference type="NCBI Taxonomy" id="722472"/>
    <lineage>
        <taxon>Bacteria</taxon>
        <taxon>Pseudomonadati</taxon>
        <taxon>Pseudomonadota</taxon>
        <taxon>Alphaproteobacteria</taxon>
        <taxon>Hyphomicrobiales</taxon>
        <taxon>Nitrobacteraceae</taxon>
        <taxon>Bradyrhizobium</taxon>
    </lineage>
</organism>
<dbReference type="PANTHER" id="PTHR47235">
    <property type="entry name" value="BLR6548 PROTEIN"/>
    <property type="match status" value="1"/>
</dbReference>
<comment type="similarity">
    <text evidence="1">Belongs to the leucine-binding protein family.</text>
</comment>
<name>A0A1M7G0F9_9BRAD</name>
<dbReference type="CDD" id="cd06343">
    <property type="entry name" value="PBP1_ABC_ligand_binding-like"/>
    <property type="match status" value="1"/>
</dbReference>
<dbReference type="PANTHER" id="PTHR47235:SF1">
    <property type="entry name" value="BLR6548 PROTEIN"/>
    <property type="match status" value="1"/>
</dbReference>
<accession>A0A1M7G0F9</accession>
<evidence type="ECO:0000256" key="1">
    <source>
        <dbReference type="ARBA" id="ARBA00010062"/>
    </source>
</evidence>
<dbReference type="InterPro" id="IPR028081">
    <property type="entry name" value="Leu-bd"/>
</dbReference>
<evidence type="ECO:0000313" key="5">
    <source>
        <dbReference type="EMBL" id="SEE13291.1"/>
    </source>
</evidence>
<feature type="chain" id="PRO_5030031927" evidence="3">
    <location>
        <begin position="23"/>
        <end position="405"/>
    </location>
</feature>
<evidence type="ECO:0000313" key="6">
    <source>
        <dbReference type="Proteomes" id="UP000183208"/>
    </source>
</evidence>
<reference evidence="5 6" key="1">
    <citation type="submission" date="2016-10" db="EMBL/GenBank/DDBJ databases">
        <authorList>
            <person name="de Groot N.N."/>
        </authorList>
    </citation>
    <scope>NUCLEOTIDE SEQUENCE [LARGE SCALE GENOMIC DNA]</scope>
    <source>
        <strain evidence="5 6">GAS522</strain>
    </source>
</reference>
<gene>
    <name evidence="5" type="ORF">SAMN05444171_6369</name>
</gene>
<feature type="domain" description="Leucine-binding protein" evidence="4">
    <location>
        <begin position="35"/>
        <end position="388"/>
    </location>
</feature>
<evidence type="ECO:0000259" key="4">
    <source>
        <dbReference type="Pfam" id="PF13458"/>
    </source>
</evidence>
<sequence>MIIERGFAIAAALLTLAGQASASDKKYGPGVTDGEIKIGNTSPYSGPASAFSMVAKAGEAYLRKINAEGGVNGRKIRFVSYDDAYSPPKTVEQTRKLVESDEVLFVFNALGTATNSAVQKYLNAKKVPQLFVSSGAAKWNDPTNFPWTMGFTPSYQNEGRTYAKYLLKEKPGAKIAILFQNDDFGKDYLKGMKEGLGDKAVSMIVAEEAFDVLEPSIDSHIVKLKATGADVLFDVATPKFAAQAIKKVAELGWKPLHLMSYVSASIGSVIKPAGFENAQGIISAAYFKDPNDPKWKDDAGLKELNTFLDKYYPEANRSDTLIVNGYNTAELLVHVLKQCGDDLTRENVMKQAASLNNVELGMLLPGIKVSTSPTDFAPVKQWQLMRFEGTNWQLFGDVIDGETRE</sequence>
<dbReference type="SUPFAM" id="SSF53822">
    <property type="entry name" value="Periplasmic binding protein-like I"/>
    <property type="match status" value="1"/>
</dbReference>
<keyword evidence="2 3" id="KW-0732">Signal</keyword>
<evidence type="ECO:0000256" key="3">
    <source>
        <dbReference type="SAM" id="SignalP"/>
    </source>
</evidence>
<dbReference type="Gene3D" id="3.40.50.2300">
    <property type="match status" value="2"/>
</dbReference>
<evidence type="ECO:0000256" key="2">
    <source>
        <dbReference type="ARBA" id="ARBA00022729"/>
    </source>
</evidence>
<dbReference type="RefSeq" id="WP_074827510.1">
    <property type="nucleotide sequence ID" value="NZ_FNTI01000001.1"/>
</dbReference>
<dbReference type="Pfam" id="PF13458">
    <property type="entry name" value="Peripla_BP_6"/>
    <property type="match status" value="1"/>
</dbReference>
<dbReference type="InterPro" id="IPR028082">
    <property type="entry name" value="Peripla_BP_I"/>
</dbReference>
<dbReference type="EMBL" id="FNTI01000001">
    <property type="protein sequence ID" value="SEE13291.1"/>
    <property type="molecule type" value="Genomic_DNA"/>
</dbReference>
<dbReference type="OrthoDB" id="9770729at2"/>
<dbReference type="Proteomes" id="UP000183208">
    <property type="component" value="Unassembled WGS sequence"/>
</dbReference>
<proteinExistence type="inferred from homology"/>